<dbReference type="Proteomes" id="UP000189229">
    <property type="component" value="Unassembled WGS sequence"/>
</dbReference>
<evidence type="ECO:0000313" key="3">
    <source>
        <dbReference type="Proteomes" id="UP000189229"/>
    </source>
</evidence>
<name>A0A1V3WIA2_MYCKA</name>
<dbReference type="Pfam" id="PF00535">
    <property type="entry name" value="Glycos_transf_2"/>
    <property type="match status" value="1"/>
</dbReference>
<dbReference type="Gene3D" id="3.90.550.10">
    <property type="entry name" value="Spore Coat Polysaccharide Biosynthesis Protein SpsA, Chain A"/>
    <property type="match status" value="1"/>
</dbReference>
<dbReference type="InterPro" id="IPR029044">
    <property type="entry name" value="Nucleotide-diphossugar_trans"/>
</dbReference>
<gene>
    <name evidence="2" type="ORF">BZL30_8311</name>
</gene>
<evidence type="ECO:0000259" key="1">
    <source>
        <dbReference type="Pfam" id="PF00535"/>
    </source>
</evidence>
<sequence>MPTRRAAGDSVVTPSVSVVVPVYNGIATIDATMQSLLAQTFRDFELLVSDNMSTDGTWEALQRYAVDPRVRLIRHASNVGPTVNFKTVTDLATGEFIKAVCADDVLYPDNLEVQVEELAAHPSAVVAVSSRDVIDATGRIVLRNRGLAGLRGEIAGPDAIRRSVLAGTNIFGEPPSALFRRGAFVDAGGWDVRFPFSWIWRLTVRCYFIAMAALSQYPGHSGHFESAVLRRVLERRYSPRPAR</sequence>
<dbReference type="PANTHER" id="PTHR43685">
    <property type="entry name" value="GLYCOSYLTRANSFERASE"/>
    <property type="match status" value="1"/>
</dbReference>
<dbReference type="GO" id="GO:0016740">
    <property type="term" value="F:transferase activity"/>
    <property type="evidence" value="ECO:0007669"/>
    <property type="project" value="UniProtKB-KW"/>
</dbReference>
<feature type="domain" description="Glycosyltransferase 2-like" evidence="1">
    <location>
        <begin position="17"/>
        <end position="184"/>
    </location>
</feature>
<accession>A0A1V3WIA2</accession>
<dbReference type="AlphaFoldDB" id="A0A1V3WIA2"/>
<dbReference type="InterPro" id="IPR001173">
    <property type="entry name" value="Glyco_trans_2-like"/>
</dbReference>
<dbReference type="SUPFAM" id="SSF53448">
    <property type="entry name" value="Nucleotide-diphospho-sugar transferases"/>
    <property type="match status" value="1"/>
</dbReference>
<dbReference type="PANTHER" id="PTHR43685:SF2">
    <property type="entry name" value="GLYCOSYLTRANSFERASE 2-LIKE DOMAIN-CONTAINING PROTEIN"/>
    <property type="match status" value="1"/>
</dbReference>
<reference evidence="2 3" key="1">
    <citation type="submission" date="2017-02" db="EMBL/GenBank/DDBJ databases">
        <title>Complete genome sequences of Mycobacterium kansasii strains isolated from rhesus macaques.</title>
        <authorList>
            <person name="Panda A."/>
            <person name="Nagaraj S."/>
            <person name="Zhao X."/>
            <person name="Tettelin H."/>
            <person name="Detolla L.J."/>
        </authorList>
    </citation>
    <scope>NUCLEOTIDE SEQUENCE [LARGE SCALE GENOMIC DNA]</scope>
    <source>
        <strain evidence="2 3">11-3813</strain>
    </source>
</reference>
<evidence type="ECO:0000313" key="2">
    <source>
        <dbReference type="EMBL" id="OOK66562.1"/>
    </source>
</evidence>
<protein>
    <submittedName>
        <fullName evidence="2">Glycosyl transferase 2 family protein</fullName>
    </submittedName>
</protein>
<organism evidence="2 3">
    <name type="scientific">Mycobacterium kansasii</name>
    <dbReference type="NCBI Taxonomy" id="1768"/>
    <lineage>
        <taxon>Bacteria</taxon>
        <taxon>Bacillati</taxon>
        <taxon>Actinomycetota</taxon>
        <taxon>Actinomycetes</taxon>
        <taxon>Mycobacteriales</taxon>
        <taxon>Mycobacteriaceae</taxon>
        <taxon>Mycobacterium</taxon>
    </lineage>
</organism>
<dbReference type="InterPro" id="IPR050834">
    <property type="entry name" value="Glycosyltransf_2"/>
</dbReference>
<comment type="caution">
    <text evidence="2">The sequence shown here is derived from an EMBL/GenBank/DDBJ whole genome shotgun (WGS) entry which is preliminary data.</text>
</comment>
<keyword evidence="2" id="KW-0808">Transferase</keyword>
<dbReference type="EMBL" id="MVBM01000009">
    <property type="protein sequence ID" value="OOK66562.1"/>
    <property type="molecule type" value="Genomic_DNA"/>
</dbReference>
<proteinExistence type="predicted"/>